<evidence type="ECO:0000313" key="7">
    <source>
        <dbReference type="Proteomes" id="UP001144280"/>
    </source>
</evidence>
<keyword evidence="1" id="KW-0732">Signal</keyword>
<evidence type="ECO:0000256" key="1">
    <source>
        <dbReference type="ARBA" id="ARBA00022729"/>
    </source>
</evidence>
<sequence length="291" mass="32619">MRLTEAHFDAVRAAGIDTVRLPVRWSAHAAAEAPYTIDGGFLARADWAVGRAMERGLNVVLNVHHYDELNADPDGHTARFLGLWKQIASRYAAQPNRLYLELLNEPHGALDPPRWNELLAQALAVVRETNPDRAVIVGTARANDIDALPELRLPDDDRLIVTVHYYAPFAFTHQGATWIPDTERWLGTTWGTESDRKAVADDLETAARWTASHNRPLFLGEFGAYSKADMPSRLRWVEFVREQAERLGMSWAHWDFATDFGAYDPEHDAWRAPLLRALVGPASPPIKGKGT</sequence>
<feature type="domain" description="Glycoside hydrolase family 5" evidence="5">
    <location>
        <begin position="4"/>
        <end position="256"/>
    </location>
</feature>
<dbReference type="PANTHER" id="PTHR31297">
    <property type="entry name" value="GLUCAN ENDO-1,6-BETA-GLUCOSIDASE B"/>
    <property type="match status" value="1"/>
</dbReference>
<comment type="caution">
    <text evidence="6">The sequence shown here is derived from an EMBL/GenBank/DDBJ whole genome shotgun (WGS) entry which is preliminary data.</text>
</comment>
<evidence type="ECO:0000259" key="5">
    <source>
        <dbReference type="Pfam" id="PF00150"/>
    </source>
</evidence>
<dbReference type="InterPro" id="IPR050386">
    <property type="entry name" value="Glycosyl_hydrolase_5"/>
</dbReference>
<proteinExistence type="inferred from homology"/>
<evidence type="ECO:0000256" key="2">
    <source>
        <dbReference type="ARBA" id="ARBA00022801"/>
    </source>
</evidence>
<comment type="similarity">
    <text evidence="4">Belongs to the glycosyl hydrolase 5 (cellulase A) family.</text>
</comment>
<name>A0ABQ5R2Q8_9ACTN</name>
<dbReference type="EMBL" id="BSDI01000037">
    <property type="protein sequence ID" value="GLI00833.1"/>
    <property type="molecule type" value="Genomic_DNA"/>
</dbReference>
<reference evidence="6" key="1">
    <citation type="submission" date="2022-12" db="EMBL/GenBank/DDBJ databases">
        <title>New Phytohabitans aurantiacus sp. RD004123 nov., an actinomycete isolated from soil.</title>
        <authorList>
            <person name="Triningsih D.W."/>
            <person name="Harunari E."/>
            <person name="Igarashi Y."/>
        </authorList>
    </citation>
    <scope>NUCLEOTIDE SEQUENCE</scope>
    <source>
        <strain evidence="6">RD004123</strain>
    </source>
</reference>
<keyword evidence="7" id="KW-1185">Reference proteome</keyword>
<dbReference type="Gene3D" id="3.20.20.80">
    <property type="entry name" value="Glycosidases"/>
    <property type="match status" value="1"/>
</dbReference>
<evidence type="ECO:0000313" key="6">
    <source>
        <dbReference type="EMBL" id="GLI00833.1"/>
    </source>
</evidence>
<dbReference type="InterPro" id="IPR017853">
    <property type="entry name" value="GH"/>
</dbReference>
<organism evidence="6 7">
    <name type="scientific">Phytohabitans aurantiacus</name>
    <dbReference type="NCBI Taxonomy" id="3016789"/>
    <lineage>
        <taxon>Bacteria</taxon>
        <taxon>Bacillati</taxon>
        <taxon>Actinomycetota</taxon>
        <taxon>Actinomycetes</taxon>
        <taxon>Micromonosporales</taxon>
        <taxon>Micromonosporaceae</taxon>
    </lineage>
</organism>
<dbReference type="InterPro" id="IPR001547">
    <property type="entry name" value="Glyco_hydro_5"/>
</dbReference>
<dbReference type="PANTHER" id="PTHR31297:SF17">
    <property type="entry name" value="ENDOGLUCANASE"/>
    <property type="match status" value="1"/>
</dbReference>
<keyword evidence="3 4" id="KW-0326">Glycosidase</keyword>
<gene>
    <name evidence="6" type="ORF">Pa4123_61090</name>
</gene>
<dbReference type="Proteomes" id="UP001144280">
    <property type="component" value="Unassembled WGS sequence"/>
</dbReference>
<keyword evidence="2 4" id="KW-0378">Hydrolase</keyword>
<dbReference type="PROSITE" id="PS00659">
    <property type="entry name" value="GLYCOSYL_HYDROL_F5"/>
    <property type="match status" value="1"/>
</dbReference>
<dbReference type="Pfam" id="PF00150">
    <property type="entry name" value="Cellulase"/>
    <property type="match status" value="1"/>
</dbReference>
<evidence type="ECO:0000256" key="4">
    <source>
        <dbReference type="RuleBase" id="RU361153"/>
    </source>
</evidence>
<evidence type="ECO:0000256" key="3">
    <source>
        <dbReference type="ARBA" id="ARBA00023295"/>
    </source>
</evidence>
<dbReference type="InterPro" id="IPR018087">
    <property type="entry name" value="Glyco_hydro_5_CS"/>
</dbReference>
<accession>A0ABQ5R2Q8</accession>
<protein>
    <submittedName>
        <fullName evidence="6">Endoglucanase</fullName>
    </submittedName>
</protein>
<dbReference type="SUPFAM" id="SSF51445">
    <property type="entry name" value="(Trans)glycosidases"/>
    <property type="match status" value="1"/>
</dbReference>